<dbReference type="PANTHER" id="PTHR11831:SF4">
    <property type="entry name" value="SMALL RIBOSOMAL SUBUNIT PROTEIN US4M"/>
    <property type="match status" value="1"/>
</dbReference>
<accession>A0A0D3M5J5</accession>
<comment type="similarity">
    <text evidence="1 7">Belongs to the universal ribosomal protein uS4 family.</text>
</comment>
<evidence type="ECO:0000256" key="6">
    <source>
        <dbReference type="PROSITE-ProRule" id="PRU00182"/>
    </source>
</evidence>
<dbReference type="Gene3D" id="1.10.1050.10">
    <property type="entry name" value="Ribosomal Protein S4 Delta 41, Chain A, domain 1"/>
    <property type="match status" value="1"/>
</dbReference>
<feature type="domain" description="Small ribosomal subunit protein uS4 N-terminal" evidence="9">
    <location>
        <begin position="3"/>
        <end position="96"/>
    </location>
</feature>
<evidence type="ECO:0000256" key="4">
    <source>
        <dbReference type="ARBA" id="ARBA00022980"/>
    </source>
</evidence>
<organism evidence="10">
    <name type="scientific">Trachydiscus minutus</name>
    <dbReference type="NCBI Taxonomy" id="1032745"/>
    <lineage>
        <taxon>Eukaryota</taxon>
        <taxon>Sar</taxon>
        <taxon>Stramenopiles</taxon>
        <taxon>Ochrophyta</taxon>
        <taxon>Eustigmatophyceae</taxon>
        <taxon>Goniochloridales</taxon>
        <taxon>Goniochloridaceae</taxon>
        <taxon>Trachydiscus</taxon>
    </lineage>
</organism>
<dbReference type="PROSITE" id="PS50889">
    <property type="entry name" value="S4"/>
    <property type="match status" value="1"/>
</dbReference>
<dbReference type="InterPro" id="IPR036986">
    <property type="entry name" value="S4_RNA-bd_sf"/>
</dbReference>
<geneLocation type="plastid" evidence="10"/>
<dbReference type="SMART" id="SM00363">
    <property type="entry name" value="S4"/>
    <property type="match status" value="1"/>
</dbReference>
<evidence type="ECO:0000259" key="8">
    <source>
        <dbReference type="SMART" id="SM00363"/>
    </source>
</evidence>
<dbReference type="NCBIfam" id="TIGR01017">
    <property type="entry name" value="rpsD_bact"/>
    <property type="match status" value="1"/>
</dbReference>
<dbReference type="Gene3D" id="3.10.290.10">
    <property type="entry name" value="RNA-binding S4 domain"/>
    <property type="match status" value="1"/>
</dbReference>
<gene>
    <name evidence="10" type="primary">rps4</name>
</gene>
<evidence type="ECO:0000256" key="5">
    <source>
        <dbReference type="ARBA" id="ARBA00023274"/>
    </source>
</evidence>
<dbReference type="GO" id="GO:0015935">
    <property type="term" value="C:small ribosomal subunit"/>
    <property type="evidence" value="ECO:0007669"/>
    <property type="project" value="InterPro"/>
</dbReference>
<keyword evidence="4 7" id="KW-0689">Ribosomal protein</keyword>
<dbReference type="GO" id="GO:0003735">
    <property type="term" value="F:structural constituent of ribosome"/>
    <property type="evidence" value="ECO:0007669"/>
    <property type="project" value="InterPro"/>
</dbReference>
<dbReference type="EMBL" id="KJ624065">
    <property type="protein sequence ID" value="AIB04114.1"/>
    <property type="molecule type" value="Genomic_DNA"/>
</dbReference>
<dbReference type="InterPro" id="IPR022801">
    <property type="entry name" value="Ribosomal_uS4"/>
</dbReference>
<dbReference type="RefSeq" id="YP_009131325.1">
    <property type="nucleotide sequence ID" value="NC_026851.1"/>
</dbReference>
<proteinExistence type="inferred from homology"/>
<dbReference type="CDD" id="cd00165">
    <property type="entry name" value="S4"/>
    <property type="match status" value="1"/>
</dbReference>
<name>A0A0D3M5J5_9STRA</name>
<dbReference type="NCBIfam" id="NF003717">
    <property type="entry name" value="PRK05327.1"/>
    <property type="match status" value="1"/>
</dbReference>
<dbReference type="InterPro" id="IPR001912">
    <property type="entry name" value="Ribosomal_uS4_N"/>
</dbReference>
<dbReference type="AlphaFoldDB" id="A0A0D3M5J5"/>
<dbReference type="GO" id="GO:0019843">
    <property type="term" value="F:rRNA binding"/>
    <property type="evidence" value="ECO:0007669"/>
    <property type="project" value="UniProtKB-KW"/>
</dbReference>
<keyword evidence="5 7" id="KW-0687">Ribonucleoprotein</keyword>
<keyword evidence="3 6" id="KW-0694">RNA-binding</keyword>
<dbReference type="HAMAP" id="MF_01306_B">
    <property type="entry name" value="Ribosomal_uS4_B"/>
    <property type="match status" value="1"/>
</dbReference>
<dbReference type="SMART" id="SM01390">
    <property type="entry name" value="Ribosomal_S4"/>
    <property type="match status" value="1"/>
</dbReference>
<keyword evidence="10" id="KW-0934">Plastid</keyword>
<dbReference type="GO" id="GO:0006412">
    <property type="term" value="P:translation"/>
    <property type="evidence" value="ECO:0007669"/>
    <property type="project" value="InterPro"/>
</dbReference>
<dbReference type="InterPro" id="IPR002942">
    <property type="entry name" value="S4_RNA-bd"/>
</dbReference>
<dbReference type="InterPro" id="IPR018079">
    <property type="entry name" value="Ribosomal_uS4_CS"/>
</dbReference>
<dbReference type="FunFam" id="3.10.290.10:FF:000001">
    <property type="entry name" value="30S ribosomal protein S4"/>
    <property type="match status" value="1"/>
</dbReference>
<dbReference type="PANTHER" id="PTHR11831">
    <property type="entry name" value="30S 40S RIBOSOMAL PROTEIN"/>
    <property type="match status" value="1"/>
</dbReference>
<reference evidence="10" key="1">
    <citation type="journal article" date="2015" name="Sci. Rep.">
        <title>Updating algal evolutionary relationships through plastid genome sequencing: did alveolate plastids emerge through endosymbiosis of an ochrophyte?</title>
        <authorList>
            <person name="Sevcikova T."/>
            <person name="Horak A."/>
            <person name="Klimes V."/>
            <person name="Zbrankova V."/>
            <person name="Demir-Hilton E."/>
            <person name="Sudek S."/>
            <person name="Jenkins J."/>
            <person name="Schmutz J."/>
            <person name="Pribyl P."/>
            <person name="Fousek J."/>
            <person name="Vlcek C."/>
            <person name="Lang B.F."/>
            <person name="Obornik M."/>
            <person name="Worden A.Z."/>
            <person name="Elias M."/>
        </authorList>
    </citation>
    <scope>NUCLEOTIDE SEQUENCE</scope>
</reference>
<feature type="domain" description="RNA-binding S4" evidence="8">
    <location>
        <begin position="97"/>
        <end position="161"/>
    </location>
</feature>
<evidence type="ECO:0000256" key="7">
    <source>
        <dbReference type="RuleBase" id="RU003699"/>
    </source>
</evidence>
<dbReference type="GO" id="GO:0042274">
    <property type="term" value="P:ribosomal small subunit biogenesis"/>
    <property type="evidence" value="ECO:0007669"/>
    <property type="project" value="TreeGrafter"/>
</dbReference>
<dbReference type="PROSITE" id="PS00632">
    <property type="entry name" value="RIBOSOMAL_S4"/>
    <property type="match status" value="1"/>
</dbReference>
<dbReference type="GeneID" id="24121329"/>
<dbReference type="Pfam" id="PF00163">
    <property type="entry name" value="Ribosomal_S4"/>
    <property type="match status" value="1"/>
</dbReference>
<sequence length="208" mass="24773">MSRYRGPRVRLQRRLGIRLDDLTKKRIRSRKRQNSLPGQHSYPRKRVRLSEYRMRLEEKQKLRFNYSVSEKQLFRYIKEARRIKGSTGLIVLQLLEMRLDTIVYRLNLARTILAARQLVSHGHIQVNQKLVTIASFQCQPGDKISVSPNKVSKELIKNNLKNRQRRYPPRHLVFAKTQMQGGVKKVVDRRSIRLPVNELLVVEYYSRR</sequence>
<dbReference type="InterPro" id="IPR005709">
    <property type="entry name" value="Ribosomal_uS4_bac-type"/>
</dbReference>
<evidence type="ECO:0000313" key="10">
    <source>
        <dbReference type="EMBL" id="AIB04114.1"/>
    </source>
</evidence>
<protein>
    <submittedName>
        <fullName evidence="10">30S ribosomal protein S4</fullName>
    </submittedName>
</protein>
<dbReference type="SUPFAM" id="SSF55174">
    <property type="entry name" value="Alpha-L RNA-binding motif"/>
    <property type="match status" value="1"/>
</dbReference>
<evidence type="ECO:0000256" key="1">
    <source>
        <dbReference type="ARBA" id="ARBA00007465"/>
    </source>
</evidence>
<evidence type="ECO:0000259" key="9">
    <source>
        <dbReference type="SMART" id="SM01390"/>
    </source>
</evidence>
<dbReference type="Pfam" id="PF01479">
    <property type="entry name" value="S4"/>
    <property type="match status" value="1"/>
</dbReference>
<evidence type="ECO:0000256" key="2">
    <source>
        <dbReference type="ARBA" id="ARBA00022730"/>
    </source>
</evidence>
<keyword evidence="2 6" id="KW-0699">rRNA-binding</keyword>
<evidence type="ECO:0000256" key="3">
    <source>
        <dbReference type="ARBA" id="ARBA00022884"/>
    </source>
</evidence>